<dbReference type="AlphaFoldDB" id="U4L5K8"/>
<evidence type="ECO:0000313" key="2">
    <source>
        <dbReference type="EMBL" id="CCX11463.1"/>
    </source>
</evidence>
<feature type="region of interest" description="Disordered" evidence="1">
    <location>
        <begin position="44"/>
        <end position="63"/>
    </location>
</feature>
<proteinExistence type="predicted"/>
<evidence type="ECO:0000313" key="3">
    <source>
        <dbReference type="Proteomes" id="UP000018144"/>
    </source>
</evidence>
<evidence type="ECO:0000256" key="1">
    <source>
        <dbReference type="SAM" id="MobiDB-lite"/>
    </source>
</evidence>
<accession>U4L5K8</accession>
<protein>
    <submittedName>
        <fullName evidence="2">Uncharacterized protein</fullName>
    </submittedName>
</protein>
<dbReference type="Proteomes" id="UP000018144">
    <property type="component" value="Unassembled WGS sequence"/>
</dbReference>
<dbReference type="EMBL" id="HF935619">
    <property type="protein sequence ID" value="CCX11463.1"/>
    <property type="molecule type" value="Genomic_DNA"/>
</dbReference>
<organism evidence="2 3">
    <name type="scientific">Pyronema omphalodes (strain CBS 100304)</name>
    <name type="common">Pyronema confluens</name>
    <dbReference type="NCBI Taxonomy" id="1076935"/>
    <lineage>
        <taxon>Eukaryota</taxon>
        <taxon>Fungi</taxon>
        <taxon>Dikarya</taxon>
        <taxon>Ascomycota</taxon>
        <taxon>Pezizomycotina</taxon>
        <taxon>Pezizomycetes</taxon>
        <taxon>Pezizales</taxon>
        <taxon>Pyronemataceae</taxon>
        <taxon>Pyronema</taxon>
    </lineage>
</organism>
<name>U4L5K8_PYROM</name>
<sequence>MSDGAPQCGPEECSEELFESCCELAIAIISDPHLRDGRAHRWIGSSMPNRHSSKGEHDKLMRTSRYVRHGI</sequence>
<gene>
    <name evidence="2" type="ORF">PCON_11057</name>
</gene>
<keyword evidence="3" id="KW-1185">Reference proteome</keyword>
<reference evidence="2 3" key="1">
    <citation type="journal article" date="2013" name="PLoS Genet.">
        <title>The genome and development-dependent transcriptomes of Pyronema confluens: a window into fungal evolution.</title>
        <authorList>
            <person name="Traeger S."/>
            <person name="Altegoer F."/>
            <person name="Freitag M."/>
            <person name="Gabaldon T."/>
            <person name="Kempken F."/>
            <person name="Kumar A."/>
            <person name="Marcet-Houben M."/>
            <person name="Poggeler S."/>
            <person name="Stajich J.E."/>
            <person name="Nowrousian M."/>
        </authorList>
    </citation>
    <scope>NUCLEOTIDE SEQUENCE [LARGE SCALE GENOMIC DNA]</scope>
    <source>
        <strain evidence="3">CBS 100304</strain>
        <tissue evidence="2">Vegetative mycelium</tissue>
    </source>
</reference>